<dbReference type="PROSITE" id="PS50181">
    <property type="entry name" value="FBOX"/>
    <property type="match status" value="1"/>
</dbReference>
<dbReference type="InterPro" id="IPR056021">
    <property type="entry name" value="DUF7600"/>
</dbReference>
<name>W6QFT9_PENRF</name>
<keyword evidence="3" id="KW-1185">Reference proteome</keyword>
<dbReference type="Gene3D" id="1.20.1280.50">
    <property type="match status" value="1"/>
</dbReference>
<dbReference type="AlphaFoldDB" id="W6QFT9"/>
<dbReference type="Pfam" id="PF24539">
    <property type="entry name" value="DUF7600"/>
    <property type="match status" value="1"/>
</dbReference>
<gene>
    <name evidence="2" type="ORF">PROQFM164_S04g000569</name>
</gene>
<reference evidence="2" key="1">
    <citation type="journal article" date="2014" name="Nat. Commun.">
        <title>Multiple recent horizontal transfers of a large genomic region in cheese making fungi.</title>
        <authorList>
            <person name="Cheeseman K."/>
            <person name="Ropars J."/>
            <person name="Renault P."/>
            <person name="Dupont J."/>
            <person name="Gouzy J."/>
            <person name="Branca A."/>
            <person name="Abraham A.L."/>
            <person name="Ceppi M."/>
            <person name="Conseiller E."/>
            <person name="Debuchy R."/>
            <person name="Malagnac F."/>
            <person name="Goarin A."/>
            <person name="Silar P."/>
            <person name="Lacoste S."/>
            <person name="Sallet E."/>
            <person name="Bensimon A."/>
            <person name="Giraud T."/>
            <person name="Brygoo Y."/>
        </authorList>
    </citation>
    <scope>NUCLEOTIDE SEQUENCE [LARGE SCALE GENOMIC DNA]</scope>
    <source>
        <strain evidence="2">FM164</strain>
    </source>
</reference>
<dbReference type="InterPro" id="IPR001810">
    <property type="entry name" value="F-box_dom"/>
</dbReference>
<dbReference type="OMA" id="CTARIDQ"/>
<evidence type="ECO:0000259" key="1">
    <source>
        <dbReference type="PROSITE" id="PS50181"/>
    </source>
</evidence>
<evidence type="ECO:0000313" key="2">
    <source>
        <dbReference type="EMBL" id="CDM35688.1"/>
    </source>
</evidence>
<dbReference type="STRING" id="1365484.W6QFT9"/>
<dbReference type="Proteomes" id="UP000030686">
    <property type="component" value="Unassembled WGS sequence"/>
</dbReference>
<proteinExistence type="predicted"/>
<feature type="domain" description="F-box" evidence="1">
    <location>
        <begin position="172"/>
        <end position="218"/>
    </location>
</feature>
<accession>W6QFT9</accession>
<protein>
    <submittedName>
        <fullName evidence="2">F-box domain, cyclin-like</fullName>
    </submittedName>
</protein>
<sequence length="466" mass="53862">MSLLTENSDSDYSSHCVSCAATICPEAPWMARYRVLYRTRSGIQLSGVNKTKFDWVVEEAFGDPNKLESWYFMHIEKPHKAFLVHESCWSLLVQQFEGEDIDLNRLFEVCKEIPPPGRRDYWNNCGDLGLRHHFRPAKRPIIKGLQDAARQFPKMPKRRKHSGSKSRVVHDSDCFSILPLEIRVQIATYLRTADFLRLRQSSRAMAVVFGIESFWKSRFSQNGDRGFLNCLAENPRKRESKNWRLIYRCTARIDRCDEHLWATRRRWRNNRWLIERCSMIRTSDEHIVSNQGLLNELCWKEVSTEFRCDRDSRPENRHGGKENECRICWAEHKLFSQVVLLESSINGLAVSIQREGAETYITGFDLLNADPERPNVLLGYRLPGGSVTLNFYGEQLIGFTVIEGQGGIHAIRPIFNENTIPTSWIGIPEGFGICKPTELVLERNIKAISGKFDVSHSYPGKMCSIR</sequence>
<dbReference type="InterPro" id="IPR036047">
    <property type="entry name" value="F-box-like_dom_sf"/>
</dbReference>
<evidence type="ECO:0000313" key="3">
    <source>
        <dbReference type="Proteomes" id="UP000030686"/>
    </source>
</evidence>
<dbReference type="SUPFAM" id="SSF81383">
    <property type="entry name" value="F-box domain"/>
    <property type="match status" value="1"/>
</dbReference>
<dbReference type="EMBL" id="HG792018">
    <property type="protein sequence ID" value="CDM35688.1"/>
    <property type="molecule type" value="Genomic_DNA"/>
</dbReference>
<dbReference type="OrthoDB" id="5273847at2759"/>
<organism evidence="2 3">
    <name type="scientific">Penicillium roqueforti (strain FM164)</name>
    <dbReference type="NCBI Taxonomy" id="1365484"/>
    <lineage>
        <taxon>Eukaryota</taxon>
        <taxon>Fungi</taxon>
        <taxon>Dikarya</taxon>
        <taxon>Ascomycota</taxon>
        <taxon>Pezizomycotina</taxon>
        <taxon>Eurotiomycetes</taxon>
        <taxon>Eurotiomycetidae</taxon>
        <taxon>Eurotiales</taxon>
        <taxon>Aspergillaceae</taxon>
        <taxon>Penicillium</taxon>
    </lineage>
</organism>